<evidence type="ECO:0000256" key="1">
    <source>
        <dbReference type="SAM" id="MobiDB-lite"/>
    </source>
</evidence>
<feature type="chain" id="PRO_5045485900" description="VWFA domain-containing protein" evidence="2">
    <location>
        <begin position="24"/>
        <end position="398"/>
    </location>
</feature>
<feature type="compositionally biased region" description="Low complexity" evidence="1">
    <location>
        <begin position="66"/>
        <end position="116"/>
    </location>
</feature>
<protein>
    <recommendedName>
        <fullName evidence="5">VWFA domain-containing protein</fullName>
    </recommendedName>
</protein>
<organism evidence="3 4">
    <name type="scientific">Nannocystis radixulma</name>
    <dbReference type="NCBI Taxonomy" id="2995305"/>
    <lineage>
        <taxon>Bacteria</taxon>
        <taxon>Pseudomonadati</taxon>
        <taxon>Myxococcota</taxon>
        <taxon>Polyangia</taxon>
        <taxon>Nannocystales</taxon>
        <taxon>Nannocystaceae</taxon>
        <taxon>Nannocystis</taxon>
    </lineage>
</organism>
<sequence>MVWLARPVVPAFAFALLFGLACGDSGTMASATTSECPVGAQGCPCTQGGGCDGELACEGGMCMPSGTGSEGQETSTSSTPTTSGSESASGTTTGATTTEATTAVEPTTTGTTTNGGLKLDVGMDTTGGPPAQGCTKIDMLFVLDGSGSMNEERSALAAINAFTEVVDTLAMLGDGDIDYRIAVTTDNDDGFITPGCWQEPDPWVSSVGHTPMEVAQAFSCAVSGFGNNVFEAEVGCEHVLTSAVDLLDGDASGFVREDALLVLVLVTDVDDYGAYDQVGGNNCGIGCSTPPTPVTELTQRLVDDVKLGEADGVAAIVIAGDPDVDAGVNFCGQPGSCGCNGLDCGVFHADRLWDFVGMLGTNGHAADLCAGAQAVPTAVETALTSSIDLACEQFEPPQ</sequence>
<dbReference type="EMBL" id="JAQNDN010000001">
    <property type="protein sequence ID" value="MDC0666712.1"/>
    <property type="molecule type" value="Genomic_DNA"/>
</dbReference>
<accession>A0ABT5B0L4</accession>
<evidence type="ECO:0000313" key="3">
    <source>
        <dbReference type="EMBL" id="MDC0666712.1"/>
    </source>
</evidence>
<dbReference type="SUPFAM" id="SSF53300">
    <property type="entry name" value="vWA-like"/>
    <property type="match status" value="1"/>
</dbReference>
<comment type="caution">
    <text evidence="3">The sequence shown here is derived from an EMBL/GenBank/DDBJ whole genome shotgun (WGS) entry which is preliminary data.</text>
</comment>
<feature type="region of interest" description="Disordered" evidence="1">
    <location>
        <begin position="66"/>
        <end position="125"/>
    </location>
</feature>
<feature type="signal peptide" evidence="2">
    <location>
        <begin position="1"/>
        <end position="23"/>
    </location>
</feature>
<dbReference type="PROSITE" id="PS51257">
    <property type="entry name" value="PROKAR_LIPOPROTEIN"/>
    <property type="match status" value="1"/>
</dbReference>
<keyword evidence="2" id="KW-0732">Signal</keyword>
<evidence type="ECO:0000313" key="4">
    <source>
        <dbReference type="Proteomes" id="UP001217838"/>
    </source>
</evidence>
<dbReference type="Gene3D" id="3.40.50.410">
    <property type="entry name" value="von Willebrand factor, type A domain"/>
    <property type="match status" value="1"/>
</dbReference>
<name>A0ABT5B0L4_9BACT</name>
<proteinExistence type="predicted"/>
<reference evidence="3 4" key="1">
    <citation type="submission" date="2022-11" db="EMBL/GenBank/DDBJ databases">
        <title>Minimal conservation of predation-associated metabolite biosynthetic gene clusters underscores biosynthetic potential of Myxococcota including descriptions for ten novel species: Archangium lansinium sp. nov., Myxococcus landrumus sp. nov., Nannocystis bai.</title>
        <authorList>
            <person name="Ahearne A."/>
            <person name="Stevens C."/>
            <person name="Dowd S."/>
        </authorList>
    </citation>
    <scope>NUCLEOTIDE SEQUENCE [LARGE SCALE GENOMIC DNA]</scope>
    <source>
        <strain evidence="3 4">NCELM</strain>
    </source>
</reference>
<evidence type="ECO:0008006" key="5">
    <source>
        <dbReference type="Google" id="ProtNLM"/>
    </source>
</evidence>
<evidence type="ECO:0000256" key="2">
    <source>
        <dbReference type="SAM" id="SignalP"/>
    </source>
</evidence>
<keyword evidence="4" id="KW-1185">Reference proteome</keyword>
<dbReference type="InterPro" id="IPR036465">
    <property type="entry name" value="vWFA_dom_sf"/>
</dbReference>
<dbReference type="Proteomes" id="UP001217838">
    <property type="component" value="Unassembled WGS sequence"/>
</dbReference>
<gene>
    <name evidence="3" type="ORF">POL58_03150</name>
</gene>
<dbReference type="RefSeq" id="WP_271994370.1">
    <property type="nucleotide sequence ID" value="NZ_JAQNDN010000001.1"/>
</dbReference>